<proteinExistence type="predicted"/>
<protein>
    <submittedName>
        <fullName evidence="3">Acyl-CoA synthetase</fullName>
    </submittedName>
</protein>
<dbReference type="Gene3D" id="3.30.300.30">
    <property type="match status" value="1"/>
</dbReference>
<evidence type="ECO:0000259" key="2">
    <source>
        <dbReference type="Pfam" id="PF13193"/>
    </source>
</evidence>
<feature type="domain" description="AMP-dependent synthetase/ligase" evidence="1">
    <location>
        <begin position="130"/>
        <end position="293"/>
    </location>
</feature>
<reference evidence="3 4" key="1">
    <citation type="submission" date="2019-07" db="EMBL/GenBank/DDBJ databases">
        <title>Serratia dokdonensis sp. nov., an elicitor of systemic resistance in Nicotiana Tabacum.</title>
        <authorList>
            <person name="Son J.-S."/>
            <person name="Hwang Y.-J."/>
            <person name="Lee S.-Y."/>
            <person name="Ghim S.-Y."/>
        </authorList>
    </citation>
    <scope>NUCLEOTIDE SEQUENCE [LARGE SCALE GENOMIC DNA]</scope>
    <source>
        <strain evidence="3 4">KUDC3025</strain>
    </source>
</reference>
<dbReference type="Pfam" id="PF00501">
    <property type="entry name" value="AMP-binding"/>
    <property type="match status" value="1"/>
</dbReference>
<accession>A0ABX6GJQ8</accession>
<dbReference type="PANTHER" id="PTHR43767:SF1">
    <property type="entry name" value="NONRIBOSOMAL PEPTIDE SYNTHASE PES1 (EUROFUNG)-RELATED"/>
    <property type="match status" value="1"/>
</dbReference>
<dbReference type="InterPro" id="IPR042099">
    <property type="entry name" value="ANL_N_sf"/>
</dbReference>
<evidence type="ECO:0000259" key="1">
    <source>
        <dbReference type="Pfam" id="PF00501"/>
    </source>
</evidence>
<dbReference type="EMBL" id="CP041764">
    <property type="protein sequence ID" value="QHA86491.1"/>
    <property type="molecule type" value="Genomic_DNA"/>
</dbReference>
<dbReference type="PANTHER" id="PTHR43767">
    <property type="entry name" value="LONG-CHAIN-FATTY-ACID--COA LIGASE"/>
    <property type="match status" value="1"/>
</dbReference>
<dbReference type="InterPro" id="IPR050237">
    <property type="entry name" value="ATP-dep_AMP-bd_enzyme"/>
</dbReference>
<name>A0ABX6GJQ8_9GAMM</name>
<dbReference type="InterPro" id="IPR000873">
    <property type="entry name" value="AMP-dep_synth/lig_dom"/>
</dbReference>
<dbReference type="SUPFAM" id="SSF56801">
    <property type="entry name" value="Acetyl-CoA synthetase-like"/>
    <property type="match status" value="1"/>
</dbReference>
<dbReference type="InterPro" id="IPR045851">
    <property type="entry name" value="AMP-bd_C_sf"/>
</dbReference>
<feature type="domain" description="AMP-binding enzyme C-terminal" evidence="2">
    <location>
        <begin position="361"/>
        <end position="444"/>
    </location>
</feature>
<dbReference type="RefSeq" id="WP_160028236.1">
    <property type="nucleotide sequence ID" value="NZ_CP041764.1"/>
</dbReference>
<organism evidence="3 4">
    <name type="scientific">Serratia rhizosphaerae</name>
    <dbReference type="NCBI Taxonomy" id="2597702"/>
    <lineage>
        <taxon>Bacteria</taxon>
        <taxon>Pseudomonadati</taxon>
        <taxon>Pseudomonadota</taxon>
        <taxon>Gammaproteobacteria</taxon>
        <taxon>Enterobacterales</taxon>
        <taxon>Yersiniaceae</taxon>
        <taxon>Serratia</taxon>
    </lineage>
</organism>
<dbReference type="Pfam" id="PF13193">
    <property type="entry name" value="AMP-binding_C"/>
    <property type="match status" value="1"/>
</dbReference>
<sequence length="455" mass="50822">MDRETKGKTPLTLPMSRWLSQERAPDNVVAWRGELRITLAQLRRDVAGLYHELNAYREKRWALCFDDCYRFTVALLASLYCGKVPIIFGHQREAILQEQRADFDALLSDLPLMLGVPSLTVEEGAAGSAALPDWPDAASLVLYTSGSTGEPQKVHKPVAALDEECALLAARWLPQFQGRWIAASVSHQHLYGLSFRLFMPMACGVPFDAQLTEYHEQLIAKRQVGQLLFISSPAWLTRLDAALSPLDCALVFSAGGPLPFAEAQRSLRLLGTLPLEIYGATETGIIGWRQQHQPESAWRLFDGVTLQVDAQGLPQIDSPLLDAPLSLNDILQPAADTRYFHLLGRSDRIIKIEEKRLSLTEVERRLRALPAVSDAAVLPLRRKGRISLGAVIVLSAQGRAERQTLSEGLFTRRLHQALRPWLEPVALPRSWRIVTAIPRNPQGKRAYAELQELFL</sequence>
<evidence type="ECO:0000313" key="4">
    <source>
        <dbReference type="Proteomes" id="UP000430368"/>
    </source>
</evidence>
<dbReference type="Proteomes" id="UP000430368">
    <property type="component" value="Chromosome"/>
</dbReference>
<dbReference type="InterPro" id="IPR025110">
    <property type="entry name" value="AMP-bd_C"/>
</dbReference>
<keyword evidence="4" id="KW-1185">Reference proteome</keyword>
<gene>
    <name evidence="3" type="ORF">FO014_05615</name>
</gene>
<evidence type="ECO:0000313" key="3">
    <source>
        <dbReference type="EMBL" id="QHA86491.1"/>
    </source>
</evidence>
<dbReference type="Gene3D" id="3.40.50.12780">
    <property type="entry name" value="N-terminal domain of ligase-like"/>
    <property type="match status" value="1"/>
</dbReference>